<dbReference type="Gene3D" id="1.10.10.10">
    <property type="entry name" value="Winged helix-like DNA-binding domain superfamily/Winged helix DNA-binding domain"/>
    <property type="match status" value="2"/>
</dbReference>
<dbReference type="Pfam" id="PF04545">
    <property type="entry name" value="Sigma70_r4"/>
    <property type="match status" value="1"/>
</dbReference>
<keyword evidence="2" id="KW-0731">Sigma factor</keyword>
<dbReference type="NCBIfam" id="TIGR02980">
    <property type="entry name" value="SigBFG"/>
    <property type="match status" value="1"/>
</dbReference>
<comment type="caution">
    <text evidence="8">The sequence shown here is derived from an EMBL/GenBank/DDBJ whole genome shotgun (WGS) entry which is preliminary data.</text>
</comment>
<evidence type="ECO:0000256" key="4">
    <source>
        <dbReference type="ARBA" id="ARBA00023163"/>
    </source>
</evidence>
<feature type="domain" description="RNA polymerase sigma-70 region 2" evidence="6">
    <location>
        <begin position="60"/>
        <end position="118"/>
    </location>
</feature>
<dbReference type="SUPFAM" id="SSF88659">
    <property type="entry name" value="Sigma3 and sigma4 domains of RNA polymerase sigma factors"/>
    <property type="match status" value="2"/>
</dbReference>
<evidence type="ECO:0000256" key="2">
    <source>
        <dbReference type="ARBA" id="ARBA00023082"/>
    </source>
</evidence>
<evidence type="ECO:0000313" key="8">
    <source>
        <dbReference type="EMBL" id="MBP2028573.1"/>
    </source>
</evidence>
<evidence type="ECO:0000259" key="5">
    <source>
        <dbReference type="Pfam" id="PF04539"/>
    </source>
</evidence>
<keyword evidence="3" id="KW-0238">DNA-binding</keyword>
<feature type="domain" description="RNA polymerase sigma-70 region 3" evidence="5">
    <location>
        <begin position="128"/>
        <end position="191"/>
    </location>
</feature>
<dbReference type="InterPro" id="IPR014322">
    <property type="entry name" value="RNA_pol_sigma-B/F/G"/>
</dbReference>
<dbReference type="InterPro" id="IPR000943">
    <property type="entry name" value="RNA_pol_sigma70"/>
</dbReference>
<dbReference type="SUPFAM" id="SSF88946">
    <property type="entry name" value="Sigma2 domain of RNA polymerase sigma factors"/>
    <property type="match status" value="1"/>
</dbReference>
<evidence type="ECO:0000259" key="7">
    <source>
        <dbReference type="Pfam" id="PF04545"/>
    </source>
</evidence>
<evidence type="ECO:0000256" key="3">
    <source>
        <dbReference type="ARBA" id="ARBA00023125"/>
    </source>
</evidence>
<dbReference type="InterPro" id="IPR013325">
    <property type="entry name" value="RNA_pol_sigma_r2"/>
</dbReference>
<accession>A0ABS4KLB3</accession>
<name>A0ABS4KLB3_9FIRM</name>
<keyword evidence="4" id="KW-0804">Transcription</keyword>
<gene>
    <name evidence="8" type="ORF">J2Z35_002399</name>
</gene>
<dbReference type="Proteomes" id="UP001314903">
    <property type="component" value="Unassembled WGS sequence"/>
</dbReference>
<dbReference type="PANTHER" id="PTHR30385:SF4">
    <property type="entry name" value="RNA POLYMERASE SIGMA-E FACTOR"/>
    <property type="match status" value="1"/>
</dbReference>
<feature type="domain" description="RNA polymerase sigma-70 region 4" evidence="7">
    <location>
        <begin position="217"/>
        <end position="266"/>
    </location>
</feature>
<protein>
    <submittedName>
        <fullName evidence="8">RNA polymerase sigma-B factor</fullName>
    </submittedName>
</protein>
<organism evidence="8 9">
    <name type="scientific">Acetoanaerobium pronyense</name>
    <dbReference type="NCBI Taxonomy" id="1482736"/>
    <lineage>
        <taxon>Bacteria</taxon>
        <taxon>Bacillati</taxon>
        <taxon>Bacillota</taxon>
        <taxon>Clostridia</taxon>
        <taxon>Peptostreptococcales</taxon>
        <taxon>Filifactoraceae</taxon>
        <taxon>Acetoanaerobium</taxon>
    </lineage>
</organism>
<dbReference type="InterPro" id="IPR013324">
    <property type="entry name" value="RNA_pol_sigma_r3/r4-like"/>
</dbReference>
<dbReference type="Pfam" id="PF04542">
    <property type="entry name" value="Sigma70_r2"/>
    <property type="match status" value="1"/>
</dbReference>
<dbReference type="InterPro" id="IPR007627">
    <property type="entry name" value="RNA_pol_sigma70_r2"/>
</dbReference>
<evidence type="ECO:0000259" key="6">
    <source>
        <dbReference type="Pfam" id="PF04542"/>
    </source>
</evidence>
<keyword evidence="1" id="KW-0805">Transcription regulation</keyword>
<dbReference type="PANTHER" id="PTHR30385">
    <property type="entry name" value="SIGMA FACTOR F FLAGELLAR"/>
    <property type="match status" value="1"/>
</dbReference>
<dbReference type="InterPro" id="IPR014284">
    <property type="entry name" value="RNA_pol_sigma-70_dom"/>
</dbReference>
<dbReference type="InterPro" id="IPR036388">
    <property type="entry name" value="WH-like_DNA-bd_sf"/>
</dbReference>
<dbReference type="EMBL" id="JAGGLI010000032">
    <property type="protein sequence ID" value="MBP2028573.1"/>
    <property type="molecule type" value="Genomic_DNA"/>
</dbReference>
<dbReference type="RefSeq" id="WP_209661620.1">
    <property type="nucleotide sequence ID" value="NZ_JAGGLI010000032.1"/>
</dbReference>
<sequence length="273" mass="31968">MGEVAENKAKPSKSNIKSQNFSSQYRNLTEKELFKIYSEKKDIEIRNELVQRYLYIAEILSKKFLNKGIEYEDIFQVASLGLIFAIERFDISKGFEFSSFATPTIIGEIKKHFRDKGWSIRVPRRIQELSKKVNTAKVYLQQELHRVPKIEDIANYLQCSEEEVLEAIEASHVYKPKSLDLSYDNEGDDKDILLMDLVGDEDKRFGMIENKDFIDNALSKLNEIEIKIIRDRFFKNKTQMHVANELGVSQMTVSRMEKKILLKLKKDYEKSLF</sequence>
<dbReference type="InterPro" id="IPR007624">
    <property type="entry name" value="RNA_pol_sigma70_r3"/>
</dbReference>
<dbReference type="Gene3D" id="1.20.120.1810">
    <property type="match status" value="1"/>
</dbReference>
<dbReference type="InterPro" id="IPR007630">
    <property type="entry name" value="RNA_pol_sigma70_r4"/>
</dbReference>
<reference evidence="8 9" key="1">
    <citation type="submission" date="2021-03" db="EMBL/GenBank/DDBJ databases">
        <title>Genomic Encyclopedia of Type Strains, Phase IV (KMG-IV): sequencing the most valuable type-strain genomes for metagenomic binning, comparative biology and taxonomic classification.</title>
        <authorList>
            <person name="Goeker M."/>
        </authorList>
    </citation>
    <scope>NUCLEOTIDE SEQUENCE [LARGE SCALE GENOMIC DNA]</scope>
    <source>
        <strain evidence="8 9">DSM 27512</strain>
    </source>
</reference>
<evidence type="ECO:0000256" key="1">
    <source>
        <dbReference type="ARBA" id="ARBA00023015"/>
    </source>
</evidence>
<dbReference type="Pfam" id="PF04539">
    <property type="entry name" value="Sigma70_r3"/>
    <property type="match status" value="1"/>
</dbReference>
<dbReference type="PRINTS" id="PR00046">
    <property type="entry name" value="SIGMA70FCT"/>
</dbReference>
<keyword evidence="9" id="KW-1185">Reference proteome</keyword>
<proteinExistence type="predicted"/>
<evidence type="ECO:0000313" key="9">
    <source>
        <dbReference type="Proteomes" id="UP001314903"/>
    </source>
</evidence>
<dbReference type="NCBIfam" id="TIGR02937">
    <property type="entry name" value="sigma70-ECF"/>
    <property type="match status" value="1"/>
</dbReference>